<sequence>MEISFENKLLRDICEDSEIAEYQFNQWKAHVLTSRLADLRAAGNVNDLLVGHPTLISSQNGQEKYKVEIVKDLALYFVSNHLKQPSGSNGKIDWSRVTQIKIVNIE</sequence>
<keyword evidence="2" id="KW-1185">Reference proteome</keyword>
<name>A0A5R9KGL6_9BACT</name>
<dbReference type="RefSeq" id="WP_138280692.1">
    <property type="nucleotide sequence ID" value="NZ_BMGE01000022.1"/>
</dbReference>
<proteinExistence type="predicted"/>
<evidence type="ECO:0000313" key="2">
    <source>
        <dbReference type="Proteomes" id="UP000309788"/>
    </source>
</evidence>
<protein>
    <submittedName>
        <fullName evidence="1">Killer suppression protein HigA</fullName>
    </submittedName>
</protein>
<dbReference type="Proteomes" id="UP000309788">
    <property type="component" value="Unassembled WGS sequence"/>
</dbReference>
<organism evidence="1 2">
    <name type="scientific">Dyadobacter sediminis</name>
    <dbReference type="NCBI Taxonomy" id="1493691"/>
    <lineage>
        <taxon>Bacteria</taxon>
        <taxon>Pseudomonadati</taxon>
        <taxon>Bacteroidota</taxon>
        <taxon>Cytophagia</taxon>
        <taxon>Cytophagales</taxon>
        <taxon>Spirosomataceae</taxon>
        <taxon>Dyadobacter</taxon>
    </lineage>
</organism>
<gene>
    <name evidence="1" type="ORF">FEM55_07295</name>
</gene>
<reference evidence="1 2" key="1">
    <citation type="submission" date="2019-05" db="EMBL/GenBank/DDBJ databases">
        <authorList>
            <person name="Qu J.-H."/>
        </authorList>
    </citation>
    <scope>NUCLEOTIDE SEQUENCE [LARGE SCALE GENOMIC DNA]</scope>
    <source>
        <strain evidence="1 2">Z12</strain>
    </source>
</reference>
<evidence type="ECO:0000313" key="1">
    <source>
        <dbReference type="EMBL" id="TLU95291.1"/>
    </source>
</evidence>
<accession>A0A5R9KGL6</accession>
<dbReference type="EMBL" id="VCEI01000014">
    <property type="protein sequence ID" value="TLU95291.1"/>
    <property type="molecule type" value="Genomic_DNA"/>
</dbReference>
<comment type="caution">
    <text evidence="1">The sequence shown here is derived from an EMBL/GenBank/DDBJ whole genome shotgun (WGS) entry which is preliminary data.</text>
</comment>
<dbReference type="AlphaFoldDB" id="A0A5R9KGL6"/>
<dbReference type="OrthoDB" id="9801026at2"/>